<evidence type="ECO:0000313" key="2">
    <source>
        <dbReference type="EMBL" id="TZG25806.1"/>
    </source>
</evidence>
<feature type="region of interest" description="Disordered" evidence="1">
    <location>
        <begin position="1"/>
        <end position="27"/>
    </location>
</feature>
<gene>
    <name evidence="2" type="ORF">FYJ91_12500</name>
</gene>
<proteinExistence type="predicted"/>
<dbReference type="Proteomes" id="UP000322077">
    <property type="component" value="Unassembled WGS sequence"/>
</dbReference>
<dbReference type="EMBL" id="VTOU01000003">
    <property type="protein sequence ID" value="TZG25806.1"/>
    <property type="molecule type" value="Genomic_DNA"/>
</dbReference>
<accession>A0A5D9C2J5</accession>
<dbReference type="AlphaFoldDB" id="A0A5D9C2J5"/>
<reference evidence="2 3" key="1">
    <citation type="submission" date="2019-08" db="EMBL/GenBank/DDBJ databases">
        <authorList>
            <person name="Wang G."/>
            <person name="Xu Z."/>
        </authorList>
    </citation>
    <scope>NUCLEOTIDE SEQUENCE [LARGE SCALE GENOMIC DNA]</scope>
    <source>
        <strain evidence="2 3">ZX</strain>
    </source>
</reference>
<protein>
    <submittedName>
        <fullName evidence="2">Uncharacterized protein</fullName>
    </submittedName>
</protein>
<comment type="caution">
    <text evidence="2">The sequence shown here is derived from an EMBL/GenBank/DDBJ whole genome shotgun (WGS) entry which is preliminary data.</text>
</comment>
<keyword evidence="3" id="KW-1185">Reference proteome</keyword>
<evidence type="ECO:0000313" key="3">
    <source>
        <dbReference type="Proteomes" id="UP000322077"/>
    </source>
</evidence>
<dbReference type="RefSeq" id="WP_149522612.1">
    <property type="nucleotide sequence ID" value="NZ_VTOU01000003.1"/>
</dbReference>
<name>A0A5D9C2J5_9SPHN</name>
<evidence type="ECO:0000256" key="1">
    <source>
        <dbReference type="SAM" id="MobiDB-lite"/>
    </source>
</evidence>
<sequence>MIPPAIRGEGGRFLPGQTGNRGGRPAATPAVPIDTAHWQRVLDDANEPVQILLPGYERRVTMTRLEACLDVLGSGSPRNRSALMAYVRLVRRAAWSIEAIAEDKRRRITEDDWEALERAAGTGDVDIWSVQVEAFFDKLPGPQDMTNRELMRALKRARAGKSREMPFGVEERLLSLVEKLNAAIEAG</sequence>
<organism evidence="2 3">
    <name type="scientific">Sphingomonas montanisoli</name>
    <dbReference type="NCBI Taxonomy" id="2606412"/>
    <lineage>
        <taxon>Bacteria</taxon>
        <taxon>Pseudomonadati</taxon>
        <taxon>Pseudomonadota</taxon>
        <taxon>Alphaproteobacteria</taxon>
        <taxon>Sphingomonadales</taxon>
        <taxon>Sphingomonadaceae</taxon>
        <taxon>Sphingomonas</taxon>
    </lineage>
</organism>